<protein>
    <recommendedName>
        <fullName evidence="4">PAS domain-containing protein</fullName>
    </recommendedName>
</protein>
<gene>
    <name evidence="2" type="ORF">Agub_g8156</name>
</gene>
<accession>A0AAD3HM78</accession>
<feature type="non-terminal residue" evidence="2">
    <location>
        <position position="1"/>
    </location>
</feature>
<feature type="non-terminal residue" evidence="2">
    <location>
        <position position="133"/>
    </location>
</feature>
<reference evidence="2 3" key="1">
    <citation type="journal article" date="2021" name="Sci. Rep.">
        <title>Genome sequencing of the multicellular alga Astrephomene provides insights into convergent evolution of germ-soma differentiation.</title>
        <authorList>
            <person name="Yamashita S."/>
            <person name="Yamamoto K."/>
            <person name="Matsuzaki R."/>
            <person name="Suzuki S."/>
            <person name="Yamaguchi H."/>
            <person name="Hirooka S."/>
            <person name="Minakuchi Y."/>
            <person name="Miyagishima S."/>
            <person name="Kawachi M."/>
            <person name="Toyoda A."/>
            <person name="Nozaki H."/>
        </authorList>
    </citation>
    <scope>NUCLEOTIDE SEQUENCE [LARGE SCALE GENOMIC DNA]</scope>
    <source>
        <strain evidence="2 3">NIES-4017</strain>
    </source>
</reference>
<evidence type="ECO:0000313" key="3">
    <source>
        <dbReference type="Proteomes" id="UP001054857"/>
    </source>
</evidence>
<organism evidence="2 3">
    <name type="scientific">Astrephomene gubernaculifera</name>
    <dbReference type="NCBI Taxonomy" id="47775"/>
    <lineage>
        <taxon>Eukaryota</taxon>
        <taxon>Viridiplantae</taxon>
        <taxon>Chlorophyta</taxon>
        <taxon>core chlorophytes</taxon>
        <taxon>Chlorophyceae</taxon>
        <taxon>CS clade</taxon>
        <taxon>Chlamydomonadales</taxon>
        <taxon>Astrephomenaceae</taxon>
        <taxon>Astrephomene</taxon>
    </lineage>
</organism>
<name>A0AAD3HM78_9CHLO</name>
<keyword evidence="3" id="KW-1185">Reference proteome</keyword>
<evidence type="ECO:0000256" key="1">
    <source>
        <dbReference type="SAM" id="MobiDB-lite"/>
    </source>
</evidence>
<evidence type="ECO:0000313" key="2">
    <source>
        <dbReference type="EMBL" id="GFR46564.1"/>
    </source>
</evidence>
<proteinExistence type="predicted"/>
<sequence length="133" mass="14392">LRDFLPPPWKDMHVKYLRDITALSPASRSLWTCRKMPPPSSASVTAGSSPPPGPTLELRTASGNPLFMRVSVSTVEMAGEPTHVIRLARSSLEAALDERRLRLSVSPEGVITAASKGTPTQLFGLEPQQFVGQ</sequence>
<feature type="region of interest" description="Disordered" evidence="1">
    <location>
        <begin position="32"/>
        <end position="56"/>
    </location>
</feature>
<comment type="caution">
    <text evidence="2">The sequence shown here is derived from an EMBL/GenBank/DDBJ whole genome shotgun (WGS) entry which is preliminary data.</text>
</comment>
<dbReference type="Proteomes" id="UP001054857">
    <property type="component" value="Unassembled WGS sequence"/>
</dbReference>
<dbReference type="AlphaFoldDB" id="A0AAD3HM78"/>
<evidence type="ECO:0008006" key="4">
    <source>
        <dbReference type="Google" id="ProtNLM"/>
    </source>
</evidence>
<dbReference type="EMBL" id="BMAR01000014">
    <property type="protein sequence ID" value="GFR46564.1"/>
    <property type="molecule type" value="Genomic_DNA"/>
</dbReference>